<dbReference type="AlphaFoldDB" id="A0A8S1MVI0"/>
<proteinExistence type="predicted"/>
<dbReference type="Proteomes" id="UP000692954">
    <property type="component" value="Unassembled WGS sequence"/>
</dbReference>
<reference evidence="1" key="1">
    <citation type="submission" date="2021-01" db="EMBL/GenBank/DDBJ databases">
        <authorList>
            <consortium name="Genoscope - CEA"/>
            <person name="William W."/>
        </authorList>
    </citation>
    <scope>NUCLEOTIDE SEQUENCE</scope>
</reference>
<dbReference type="EMBL" id="CAJJDN010000038">
    <property type="protein sequence ID" value="CAD8078794.1"/>
    <property type="molecule type" value="Genomic_DNA"/>
</dbReference>
<evidence type="ECO:0000313" key="1">
    <source>
        <dbReference type="EMBL" id="CAD8078794.1"/>
    </source>
</evidence>
<keyword evidence="2" id="KW-1185">Reference proteome</keyword>
<name>A0A8S1MVI0_9CILI</name>
<accession>A0A8S1MVI0</accession>
<organism evidence="1 2">
    <name type="scientific">Paramecium sonneborni</name>
    <dbReference type="NCBI Taxonomy" id="65129"/>
    <lineage>
        <taxon>Eukaryota</taxon>
        <taxon>Sar</taxon>
        <taxon>Alveolata</taxon>
        <taxon>Ciliophora</taxon>
        <taxon>Intramacronucleata</taxon>
        <taxon>Oligohymenophorea</taxon>
        <taxon>Peniculida</taxon>
        <taxon>Parameciidae</taxon>
        <taxon>Paramecium</taxon>
    </lineage>
</organism>
<gene>
    <name evidence="1" type="ORF">PSON_ATCC_30995.1.T0380106</name>
</gene>
<protein>
    <submittedName>
        <fullName evidence="1">Uncharacterized protein</fullName>
    </submittedName>
</protein>
<sequence length="155" mass="18463">MLICVQNPDFINITVTHTTKILYNLEQQRNYLDRLIQQNQILIFERNKPMRKAQFQFDRHNSAENTLYLNNTIIHGLSILVYECNHKEFEFQVHKQSAKQIILFNKNKVQSILVEMPRNDQHSKWLLNSPKLNESQTVIPPLPNQICRNFEFQQG</sequence>
<comment type="caution">
    <text evidence="1">The sequence shown here is derived from an EMBL/GenBank/DDBJ whole genome shotgun (WGS) entry which is preliminary data.</text>
</comment>
<evidence type="ECO:0000313" key="2">
    <source>
        <dbReference type="Proteomes" id="UP000692954"/>
    </source>
</evidence>